<dbReference type="PANTHER" id="PTHR11439">
    <property type="entry name" value="GAG-POL-RELATED RETROTRANSPOSON"/>
    <property type="match status" value="1"/>
</dbReference>
<keyword evidence="3" id="KW-1185">Reference proteome</keyword>
<feature type="compositionally biased region" description="Basic and acidic residues" evidence="1">
    <location>
        <begin position="356"/>
        <end position="372"/>
    </location>
</feature>
<feature type="compositionally biased region" description="Polar residues" evidence="1">
    <location>
        <begin position="341"/>
        <end position="355"/>
    </location>
</feature>
<gene>
    <name evidence="4" type="primary">LOC109125882</name>
</gene>
<feature type="domain" description="Reverse transcriptase Ty1/copia-type" evidence="2">
    <location>
        <begin position="1"/>
        <end position="72"/>
    </location>
</feature>
<dbReference type="RefSeq" id="XP_019084189.1">
    <property type="nucleotide sequence ID" value="XM_019228644.1"/>
</dbReference>
<proteinExistence type="predicted"/>
<dbReference type="InterPro" id="IPR043502">
    <property type="entry name" value="DNA/RNA_pol_sf"/>
</dbReference>
<evidence type="ECO:0000313" key="4">
    <source>
        <dbReference type="RefSeq" id="XP_019084189.1"/>
    </source>
</evidence>
<dbReference type="GeneID" id="109125882"/>
<dbReference type="PANTHER" id="PTHR11439:SF524">
    <property type="entry name" value="RNA-DIRECTED DNA POLYMERASE, PROTEIN KINASE RLK-PELLE-DLSV FAMILY"/>
    <property type="match status" value="1"/>
</dbReference>
<evidence type="ECO:0000256" key="1">
    <source>
        <dbReference type="SAM" id="MobiDB-lite"/>
    </source>
</evidence>
<dbReference type="InterPro" id="IPR013103">
    <property type="entry name" value="RVT_2"/>
</dbReference>
<evidence type="ECO:0000313" key="3">
    <source>
        <dbReference type="Proteomes" id="UP000694864"/>
    </source>
</evidence>
<evidence type="ECO:0000259" key="2">
    <source>
        <dbReference type="Pfam" id="PF07727"/>
    </source>
</evidence>
<reference evidence="3" key="1">
    <citation type="journal article" date="2014" name="Nat. Commun.">
        <title>The emerging biofuel crop Camelina sativa retains a highly undifferentiated hexaploid genome structure.</title>
        <authorList>
            <person name="Kagale S."/>
            <person name="Koh C."/>
            <person name="Nixon J."/>
            <person name="Bollina V."/>
            <person name="Clarke W.E."/>
            <person name="Tuteja R."/>
            <person name="Spillane C."/>
            <person name="Robinson S.J."/>
            <person name="Links M.G."/>
            <person name="Clarke C."/>
            <person name="Higgins E.E."/>
            <person name="Huebert T."/>
            <person name="Sharpe A.G."/>
            <person name="Parkin I.A."/>
        </authorList>
    </citation>
    <scope>NUCLEOTIDE SEQUENCE [LARGE SCALE GENOMIC DNA]</scope>
    <source>
        <strain evidence="3">cv. DH55</strain>
    </source>
</reference>
<dbReference type="SUPFAM" id="SSF56672">
    <property type="entry name" value="DNA/RNA polymerases"/>
    <property type="match status" value="1"/>
</dbReference>
<reference evidence="4" key="2">
    <citation type="submission" date="2025-08" db="UniProtKB">
        <authorList>
            <consortium name="RefSeq"/>
        </authorList>
    </citation>
    <scope>IDENTIFICATION</scope>
    <source>
        <tissue evidence="4">Leaf</tissue>
    </source>
</reference>
<name>A0ABM1QBQ1_CAMSA</name>
<sequence>MVLTGSNPNLLNKLLDSMNKEFRMKDLGKLHYFLGIQATFHDKGLFLSQQKYAEDLLKVAGMFDCAPMPTPLPEQLNQVPHQKQLFSNPTYFRSLAGKLQYLTLTRPDIQFAVNFVCQKMHEPKMSDFHLLKRILRYVKGTTAMGISFNKNTDFTLRAYSDNSHANCKDTRRSIAGFCTFLGNNIISWSSKRQPTVSKSSTEAEYRALSDTTSEPVWINNMLKDLRIPQMEPPELYGDNLSSIYLAANPIFHNRTKHFETHYHYVRERVALGAMVVKHVPAHQQLADIFTKPLPQGPFSSLRHKLGVVVPPTPSLQGSMKEKPNSQLKPNFETEDSKVDQTKPNNTQSTKPSKPNTRQEMRRWSPENKKKDKAEESLYLQAIANAEVAGCHKALQIETKNGFDALTLLSEDDICH</sequence>
<dbReference type="Proteomes" id="UP000694864">
    <property type="component" value="Chromosome 8"/>
</dbReference>
<dbReference type="CDD" id="cd09272">
    <property type="entry name" value="RNase_HI_RT_Ty1"/>
    <property type="match status" value="1"/>
</dbReference>
<dbReference type="Pfam" id="PF07727">
    <property type="entry name" value="RVT_2"/>
    <property type="match status" value="1"/>
</dbReference>
<organism evidence="3 4">
    <name type="scientific">Camelina sativa</name>
    <name type="common">False flax</name>
    <name type="synonym">Myagrum sativum</name>
    <dbReference type="NCBI Taxonomy" id="90675"/>
    <lineage>
        <taxon>Eukaryota</taxon>
        <taxon>Viridiplantae</taxon>
        <taxon>Streptophyta</taxon>
        <taxon>Embryophyta</taxon>
        <taxon>Tracheophyta</taxon>
        <taxon>Spermatophyta</taxon>
        <taxon>Magnoliopsida</taxon>
        <taxon>eudicotyledons</taxon>
        <taxon>Gunneridae</taxon>
        <taxon>Pentapetalae</taxon>
        <taxon>rosids</taxon>
        <taxon>malvids</taxon>
        <taxon>Brassicales</taxon>
        <taxon>Brassicaceae</taxon>
        <taxon>Camelineae</taxon>
        <taxon>Camelina</taxon>
    </lineage>
</organism>
<feature type="region of interest" description="Disordered" evidence="1">
    <location>
        <begin position="309"/>
        <end position="372"/>
    </location>
</feature>
<protein>
    <submittedName>
        <fullName evidence="4">Uncharacterized protein LOC109125882</fullName>
    </submittedName>
</protein>
<accession>A0ABM1QBQ1</accession>